<dbReference type="RefSeq" id="WP_003088503.1">
    <property type="nucleotide sequence ID" value="NZ_CP043405.1"/>
</dbReference>
<protein>
    <submittedName>
        <fullName evidence="8">Cytochrome c biogenesis protein CcdA</fullName>
    </submittedName>
</protein>
<evidence type="ECO:0000313" key="9">
    <source>
        <dbReference type="Proteomes" id="UP000532121"/>
    </source>
</evidence>
<dbReference type="InterPro" id="IPR003834">
    <property type="entry name" value="Cyt_c_assmbl_TM_dom"/>
</dbReference>
<feature type="transmembrane region" description="Helical" evidence="6">
    <location>
        <begin position="58"/>
        <end position="83"/>
    </location>
</feature>
<feature type="transmembrane region" description="Helical" evidence="6">
    <location>
        <begin position="6"/>
        <end position="37"/>
    </location>
</feature>
<evidence type="ECO:0000256" key="4">
    <source>
        <dbReference type="ARBA" id="ARBA00022989"/>
    </source>
</evidence>
<evidence type="ECO:0000256" key="2">
    <source>
        <dbReference type="ARBA" id="ARBA00006143"/>
    </source>
</evidence>
<keyword evidence="3 6" id="KW-0812">Transmembrane</keyword>
<comment type="subcellular location">
    <subcellularLocation>
        <location evidence="1">Membrane</location>
        <topology evidence="1">Multi-pass membrane protein</topology>
    </subcellularLocation>
</comment>
<accession>A0A7X9LDC5</accession>
<evidence type="ECO:0000256" key="1">
    <source>
        <dbReference type="ARBA" id="ARBA00004141"/>
    </source>
</evidence>
<keyword evidence="4 6" id="KW-1133">Transmembrane helix</keyword>
<comment type="similarity">
    <text evidence="2">Belongs to the DsbD family.</text>
</comment>
<keyword evidence="5 6" id="KW-0472">Membrane</keyword>
<feature type="transmembrane region" description="Helical" evidence="6">
    <location>
        <begin position="168"/>
        <end position="191"/>
    </location>
</feature>
<dbReference type="AlphaFoldDB" id="A0A7X9LDC5"/>
<dbReference type="GO" id="GO:0017004">
    <property type="term" value="P:cytochrome complex assembly"/>
    <property type="evidence" value="ECO:0007669"/>
    <property type="project" value="InterPro"/>
</dbReference>
<reference evidence="8 9" key="1">
    <citation type="submission" date="2020-04" db="EMBL/GenBank/DDBJ databases">
        <title>MicrobeNet Type strains.</title>
        <authorList>
            <person name="Nicholson A.C."/>
        </authorList>
    </citation>
    <scope>NUCLEOTIDE SEQUENCE [LARGE SCALE GENOMIC DNA]</scope>
    <source>
        <strain evidence="8 9">DSM 22768</strain>
    </source>
</reference>
<evidence type="ECO:0000259" key="7">
    <source>
        <dbReference type="Pfam" id="PF02683"/>
    </source>
</evidence>
<feature type="transmembrane region" description="Helical" evidence="6">
    <location>
        <begin position="211"/>
        <end position="236"/>
    </location>
</feature>
<comment type="caution">
    <text evidence="8">The sequence shown here is derived from an EMBL/GenBank/DDBJ whole genome shotgun (WGS) entry which is preliminary data.</text>
</comment>
<feature type="transmembrane region" description="Helical" evidence="6">
    <location>
        <begin position="131"/>
        <end position="162"/>
    </location>
</feature>
<evidence type="ECO:0000256" key="6">
    <source>
        <dbReference type="SAM" id="Phobius"/>
    </source>
</evidence>
<proteinExistence type="inferred from homology"/>
<evidence type="ECO:0000256" key="3">
    <source>
        <dbReference type="ARBA" id="ARBA00022692"/>
    </source>
</evidence>
<feature type="domain" description="Cytochrome C biogenesis protein transmembrane" evidence="7">
    <location>
        <begin position="6"/>
        <end position="225"/>
    </location>
</feature>
<name>A0A7X9LDC5_STRRT</name>
<sequence>MNLQHVTILTLFIEGLLSFFSPCVLPILPVYIGVLAGQGEEQQSGELIWDRRKVFSNTLLFTSGIAATFFILAFASSLISQFLQSHIHFLQNLGGVLILIMGLVQIGLIKSRFLTREFSAKNRVYQAGQRVTPLIAFLMGFAFSFSWTPCIGPILASVFLYASTHQGIYSVLLILVYCLGFILPFVLIAVFSQKLMTIFKKQQRFLKYTKLVSGILLIIIGISILTGSFAKIAHLFN</sequence>
<dbReference type="PANTHER" id="PTHR31272">
    <property type="entry name" value="CYTOCHROME C-TYPE BIOGENESIS PROTEIN HI_1454-RELATED"/>
    <property type="match status" value="1"/>
</dbReference>
<dbReference type="EMBL" id="JABASA010000008">
    <property type="protein sequence ID" value="NMD49066.1"/>
    <property type="molecule type" value="Genomic_DNA"/>
</dbReference>
<organism evidence="8 9">
    <name type="scientific">Streptococcus ratti</name>
    <dbReference type="NCBI Taxonomy" id="1341"/>
    <lineage>
        <taxon>Bacteria</taxon>
        <taxon>Bacillati</taxon>
        <taxon>Bacillota</taxon>
        <taxon>Bacilli</taxon>
        <taxon>Lactobacillales</taxon>
        <taxon>Streptococcaceae</taxon>
        <taxon>Streptococcus</taxon>
    </lineage>
</organism>
<evidence type="ECO:0000313" key="8">
    <source>
        <dbReference type="EMBL" id="NMD49066.1"/>
    </source>
</evidence>
<gene>
    <name evidence="8" type="ORF">HHO37_05135</name>
</gene>
<dbReference type="InterPro" id="IPR051790">
    <property type="entry name" value="Cytochrome_c-biogenesis_DsbD"/>
</dbReference>
<feature type="transmembrane region" description="Helical" evidence="6">
    <location>
        <begin position="89"/>
        <end position="110"/>
    </location>
</feature>
<evidence type="ECO:0000256" key="5">
    <source>
        <dbReference type="ARBA" id="ARBA00023136"/>
    </source>
</evidence>
<dbReference type="GO" id="GO:0016020">
    <property type="term" value="C:membrane"/>
    <property type="evidence" value="ECO:0007669"/>
    <property type="project" value="UniProtKB-SubCell"/>
</dbReference>
<dbReference type="Pfam" id="PF02683">
    <property type="entry name" value="DsbD_TM"/>
    <property type="match status" value="1"/>
</dbReference>
<dbReference type="Proteomes" id="UP000532121">
    <property type="component" value="Unassembled WGS sequence"/>
</dbReference>
<dbReference type="PANTHER" id="PTHR31272:SF4">
    <property type="entry name" value="CYTOCHROME C-TYPE BIOGENESIS PROTEIN HI_1454-RELATED"/>
    <property type="match status" value="1"/>
</dbReference>